<dbReference type="PANTHER" id="PTHR42695:SF5">
    <property type="entry name" value="GLUTAMINE AMIDOTRANSFERASE YLR126C-RELATED"/>
    <property type="match status" value="1"/>
</dbReference>
<protein>
    <submittedName>
        <fullName evidence="2">Type 1 glutamine amidotransferase</fullName>
    </submittedName>
</protein>
<dbReference type="EMBL" id="QQOH01000002">
    <property type="protein sequence ID" value="RDE23040.1"/>
    <property type="molecule type" value="Genomic_DNA"/>
</dbReference>
<name>A0A369WLT8_9GAMM</name>
<proteinExistence type="predicted"/>
<sequence>MQSRSAPQRDELRILLVQIREEAATRQEELDSFARFSGLQPSQFSILNLFDTPSFSPQLVNDFDAVYVGGSSEASVMEPQRYPFIDAAQALLRYCIEIKKPVFASCFGHQLAAQALGVEIVRDEQDFEMGTLPILLHPAAADDPLYRDTSDGFMAVAVHRERALGVPAGCTALAYTDSCNHAFKVDGAPFWTTQFHPEVDRQVLVDRLTLFRSKYTDGDGHLQQVLDSAVETPESNDLLRKFVDRVLLVD</sequence>
<evidence type="ECO:0000313" key="2">
    <source>
        <dbReference type="EMBL" id="RDE23040.1"/>
    </source>
</evidence>
<keyword evidence="2" id="KW-0315">Glutamine amidotransferase</keyword>
<dbReference type="Pfam" id="PF00117">
    <property type="entry name" value="GATase"/>
    <property type="match status" value="1"/>
</dbReference>
<dbReference type="GO" id="GO:0016740">
    <property type="term" value="F:transferase activity"/>
    <property type="evidence" value="ECO:0007669"/>
    <property type="project" value="UniProtKB-KW"/>
</dbReference>
<dbReference type="PROSITE" id="PS51273">
    <property type="entry name" value="GATASE_TYPE_1"/>
    <property type="match status" value="1"/>
</dbReference>
<keyword evidence="3" id="KW-1185">Reference proteome</keyword>
<dbReference type="InterPro" id="IPR044992">
    <property type="entry name" value="ChyE-like"/>
</dbReference>
<feature type="domain" description="Glutamine amidotransferase" evidence="1">
    <location>
        <begin position="85"/>
        <end position="200"/>
    </location>
</feature>
<dbReference type="GO" id="GO:0005829">
    <property type="term" value="C:cytosol"/>
    <property type="evidence" value="ECO:0007669"/>
    <property type="project" value="TreeGrafter"/>
</dbReference>
<dbReference type="InterPro" id="IPR017926">
    <property type="entry name" value="GATASE"/>
</dbReference>
<dbReference type="AlphaFoldDB" id="A0A369WLT8"/>
<dbReference type="PANTHER" id="PTHR42695">
    <property type="entry name" value="GLUTAMINE AMIDOTRANSFERASE YLR126C-RELATED"/>
    <property type="match status" value="1"/>
</dbReference>
<dbReference type="Gene3D" id="3.40.50.880">
    <property type="match status" value="1"/>
</dbReference>
<dbReference type="OrthoDB" id="9813383at2"/>
<gene>
    <name evidence="2" type="ORF">DV711_08070</name>
</gene>
<dbReference type="SUPFAM" id="SSF52317">
    <property type="entry name" value="Class I glutamine amidotransferase-like"/>
    <property type="match status" value="1"/>
</dbReference>
<dbReference type="CDD" id="cd01741">
    <property type="entry name" value="GATase1_1"/>
    <property type="match status" value="1"/>
</dbReference>
<dbReference type="RefSeq" id="WP_114695170.1">
    <property type="nucleotide sequence ID" value="NZ_QQOH01000002.1"/>
</dbReference>
<keyword evidence="2" id="KW-0808">Transferase</keyword>
<comment type="caution">
    <text evidence="2">The sequence shown here is derived from an EMBL/GenBank/DDBJ whole genome shotgun (WGS) entry which is preliminary data.</text>
</comment>
<evidence type="ECO:0000259" key="1">
    <source>
        <dbReference type="Pfam" id="PF00117"/>
    </source>
</evidence>
<accession>A0A369WLT8</accession>
<dbReference type="InterPro" id="IPR029062">
    <property type="entry name" value="Class_I_gatase-like"/>
</dbReference>
<reference evidence="2 3" key="1">
    <citation type="submission" date="2018-07" db="EMBL/GenBank/DDBJ databases">
        <title>Motiliproteus coralliicola sp. nov., a bacterium isolated from Coral.</title>
        <authorList>
            <person name="Wang G."/>
        </authorList>
    </citation>
    <scope>NUCLEOTIDE SEQUENCE [LARGE SCALE GENOMIC DNA]</scope>
    <source>
        <strain evidence="2 3">C34</strain>
    </source>
</reference>
<dbReference type="Proteomes" id="UP000253769">
    <property type="component" value="Unassembled WGS sequence"/>
</dbReference>
<organism evidence="2 3">
    <name type="scientific">Motiliproteus coralliicola</name>
    <dbReference type="NCBI Taxonomy" id="2283196"/>
    <lineage>
        <taxon>Bacteria</taxon>
        <taxon>Pseudomonadati</taxon>
        <taxon>Pseudomonadota</taxon>
        <taxon>Gammaproteobacteria</taxon>
        <taxon>Oceanospirillales</taxon>
        <taxon>Oceanospirillaceae</taxon>
        <taxon>Motiliproteus</taxon>
    </lineage>
</organism>
<evidence type="ECO:0000313" key="3">
    <source>
        <dbReference type="Proteomes" id="UP000253769"/>
    </source>
</evidence>